<gene>
    <name evidence="1" type="ORF">PIK62_05415</name>
    <name evidence="2" type="ORF">SB6410_03266</name>
</gene>
<reference evidence="2 3" key="1">
    <citation type="submission" date="2019-07" db="EMBL/GenBank/DDBJ databases">
        <authorList>
            <person name="Brisse S."/>
            <person name="Rodrigues C."/>
            <person name="Thorpe H."/>
        </authorList>
    </citation>
    <scope>NUCLEOTIDE SEQUENCE [LARGE SCALE GENOMIC DNA]</scope>
    <source>
        <strain evidence="2">SB6410</strain>
    </source>
</reference>
<dbReference type="Proteomes" id="UP001221816">
    <property type="component" value="Unassembled WGS sequence"/>
</dbReference>
<evidence type="ECO:0000313" key="1">
    <source>
        <dbReference type="EMBL" id="MDC0692092.1"/>
    </source>
</evidence>
<dbReference type="EMBL" id="CABGGO010000026">
    <property type="protein sequence ID" value="VUS77266.1"/>
    <property type="molecule type" value="Genomic_DNA"/>
</dbReference>
<evidence type="ECO:0000313" key="4">
    <source>
        <dbReference type="Proteomes" id="UP001221816"/>
    </source>
</evidence>
<evidence type="ECO:0000313" key="3">
    <source>
        <dbReference type="Proteomes" id="UP000318567"/>
    </source>
</evidence>
<dbReference type="AlphaFoldDB" id="A0A9Q9SAX4"/>
<accession>A0A9Q9SAX4</accession>
<dbReference type="Proteomes" id="UP000318567">
    <property type="component" value="Unassembled WGS sequence"/>
</dbReference>
<keyword evidence="4" id="KW-1185">Reference proteome</keyword>
<sequence length="906" mass="105091">MDLFNKHIANILRAKDEESLAIFVGAGVSKSSETKTIKMPTWGDLIDSLISDLNIEGETDYLKIAQLYYLTFGEHLYYKKIKDFFPDNIPHSKIHDLIFKLSPHSVITTNWDTLLEAAINAKTYFYNVISSDKDLMKSYLGKKLIKMHGDFKNHNIVFKEDDYLNYSYNFPLIENYVKSIISTHTVLFLGYSYNDIDLKQIIKWTQNHSSVRPPMYLFVFKDIPAQRKYLESHGITTIILADEKHKPFNNDSYSNKLYTFLHNLNSLELCTNLSDIEIINVIYSRVKSLHSLNAILAEQITRCFTNCGLMYIEDNGPKALLRFYDTEVTSSDNNIELRGFYKKFVSILNDDGKVEKYKSHLQKLFFIFKKASIYGVIVNDKHDRALLTSEILQNDSLIKIDKEINFNYYENITPTRSNNLINNIDKSRQYNCFQLNKLDEAYSIIEDELSEEIRQKDYANIFISLFNQNIILNRLKYGFSSDKDNYSTLEENKIHELYDNLPRNIKKTVSVIYDLVTFDYLLSLHYTVSSLLTKYSDIRKRNTKLLVDGDLYKTDFLFENLIIFVLKNGCLIDVYKEFKDVIRKVIEIKIIKNAGKGELYLTKLELYSCIKYIDEKTLALLLRKEDKKPIKLSVQPKELDWLILIALNNLAKSYSKNSRAFNPVETKLINTLKILSLTKVTVEQDSIILKTIDDALKSSYHNLAFYDAISEYIVLRYNAKDENSSIDGIKSLIDTILDKLISRNIGGYELIAIVNRGLANIFSVAKNLGINIEDADKIDKLLVEISSYSNADRARAVETILYDLYRITTGEIREKIKTFIKNTSTVDFSEDRKIKFELFLLASEISDNYDNLPERVTKIIENYKGFTFNSEAESIRNLLRHIVNKLNLSDFSPVLSKIEEVINNYK</sequence>
<dbReference type="SUPFAM" id="SSF52467">
    <property type="entry name" value="DHS-like NAD/FAD-binding domain"/>
    <property type="match status" value="1"/>
</dbReference>
<comment type="caution">
    <text evidence="2">The sequence shown here is derived from an EMBL/GenBank/DDBJ whole genome shotgun (WGS) entry which is preliminary data.</text>
</comment>
<protein>
    <submittedName>
        <fullName evidence="1">SIR2 family protein</fullName>
    </submittedName>
</protein>
<dbReference type="RefSeq" id="WP_142445873.1">
    <property type="nucleotide sequence ID" value="NZ_CABGGO010000026.1"/>
</dbReference>
<dbReference type="EMBL" id="JAQNDI010000002">
    <property type="protein sequence ID" value="MDC0692092.1"/>
    <property type="molecule type" value="Genomic_DNA"/>
</dbReference>
<organism evidence="2 3">
    <name type="scientific">Klebsiella pasteurii</name>
    <dbReference type="NCBI Taxonomy" id="2587529"/>
    <lineage>
        <taxon>Bacteria</taxon>
        <taxon>Pseudomonadati</taxon>
        <taxon>Pseudomonadota</taxon>
        <taxon>Gammaproteobacteria</taxon>
        <taxon>Enterobacterales</taxon>
        <taxon>Enterobacteriaceae</taxon>
        <taxon>Klebsiella/Raoultella group</taxon>
        <taxon>Klebsiella</taxon>
    </lineage>
</organism>
<evidence type="ECO:0000313" key="2">
    <source>
        <dbReference type="EMBL" id="VUS77266.1"/>
    </source>
</evidence>
<dbReference type="Pfam" id="PF13289">
    <property type="entry name" value="SIR2_2"/>
    <property type="match status" value="1"/>
</dbReference>
<name>A0A9Q9SAX4_9ENTR</name>
<proteinExistence type="predicted"/>
<dbReference type="InterPro" id="IPR029035">
    <property type="entry name" value="DHS-like_NAD/FAD-binding_dom"/>
</dbReference>
<reference evidence="1 4" key="2">
    <citation type="submission" date="2023-01" db="EMBL/GenBank/DDBJ databases">
        <authorList>
            <person name="Dale J."/>
        </authorList>
    </citation>
    <scope>NUCLEOTIDE SEQUENCE [LARGE SCALE GENOMIC DNA]</scope>
    <source>
        <strain evidence="1 4">2022EL-01098</strain>
    </source>
</reference>